<dbReference type="EMBL" id="JAHZIK010000791">
    <property type="protein sequence ID" value="MBW7457239.1"/>
    <property type="molecule type" value="Genomic_DNA"/>
</dbReference>
<dbReference type="CDD" id="cd10451">
    <property type="entry name" value="GIY-YIG_LuxR_like"/>
    <property type="match status" value="1"/>
</dbReference>
<accession>A0ABS7C8N0</accession>
<dbReference type="Proteomes" id="UP001519887">
    <property type="component" value="Unassembled WGS sequence"/>
</dbReference>
<gene>
    <name evidence="1" type="ORF">K0U00_24670</name>
</gene>
<dbReference type="RefSeq" id="WP_210046807.1">
    <property type="nucleotide sequence ID" value="NZ_JBHLVU010000030.1"/>
</dbReference>
<protein>
    <submittedName>
        <fullName evidence="1">GIY-YIG nuclease family protein</fullName>
    </submittedName>
</protein>
<evidence type="ECO:0000313" key="2">
    <source>
        <dbReference type="Proteomes" id="UP001519887"/>
    </source>
</evidence>
<reference evidence="1 2" key="1">
    <citation type="submission" date="2021-07" db="EMBL/GenBank/DDBJ databases">
        <title>Paenibacillus radiodurans sp. nov., isolated from the southeastern edge of Tengger Desert.</title>
        <authorList>
            <person name="Zhang G."/>
        </authorList>
    </citation>
    <scope>NUCLEOTIDE SEQUENCE [LARGE SCALE GENOMIC DNA]</scope>
    <source>
        <strain evidence="1 2">CCM 7311</strain>
    </source>
</reference>
<dbReference type="Gene3D" id="3.40.1440.10">
    <property type="entry name" value="GIY-YIG endonuclease"/>
    <property type="match status" value="1"/>
</dbReference>
<keyword evidence="2" id="KW-1185">Reference proteome</keyword>
<comment type="caution">
    <text evidence="1">The sequence shown here is derived from an EMBL/GenBank/DDBJ whole genome shotgun (WGS) entry which is preliminary data.</text>
</comment>
<proteinExistence type="predicted"/>
<organism evidence="1 2">
    <name type="scientific">Paenibacillus sepulcri</name>
    <dbReference type="NCBI Taxonomy" id="359917"/>
    <lineage>
        <taxon>Bacteria</taxon>
        <taxon>Bacillati</taxon>
        <taxon>Bacillota</taxon>
        <taxon>Bacilli</taxon>
        <taxon>Bacillales</taxon>
        <taxon>Paenibacillaceae</taxon>
        <taxon>Paenibacillus</taxon>
    </lineage>
</organism>
<name>A0ABS7C8N0_9BACL</name>
<sequence>MDRRKELQNEFAMKKRTMGVFQIRNLGSGKRYIASTSTLDSAWHRERFMLNMGSHINSLLQADWKQDGEKQFEFEVLESLKLGDEVRNDYKDIKVPGGGVQRNVVMAYRDELKKLEKKWMDQLIPYDPQGYHKPPKGGS</sequence>
<evidence type="ECO:0000313" key="1">
    <source>
        <dbReference type="EMBL" id="MBW7457239.1"/>
    </source>
</evidence>
<dbReference type="InterPro" id="IPR035901">
    <property type="entry name" value="GIY-YIG_endonuc_sf"/>
</dbReference>